<dbReference type="GO" id="GO:0004252">
    <property type="term" value="F:serine-type endopeptidase activity"/>
    <property type="evidence" value="ECO:0007669"/>
    <property type="project" value="InterPro"/>
</dbReference>
<dbReference type="InterPro" id="IPR002470">
    <property type="entry name" value="Peptidase_S9A"/>
</dbReference>
<reference evidence="6 7" key="1">
    <citation type="submission" date="2017-06" db="EMBL/GenBank/DDBJ databases">
        <authorList>
            <person name="Kim H.J."/>
            <person name="Triplett B.A."/>
        </authorList>
    </citation>
    <scope>NUCLEOTIDE SEQUENCE [LARGE SCALE GENOMIC DNA]</scope>
    <source>
        <strain evidence="6 7">DSM 43151</strain>
    </source>
</reference>
<keyword evidence="2" id="KW-0378">Hydrolase</keyword>
<dbReference type="GO" id="GO:0070012">
    <property type="term" value="F:oligopeptidase activity"/>
    <property type="evidence" value="ECO:0007669"/>
    <property type="project" value="TreeGrafter"/>
</dbReference>
<dbReference type="InterPro" id="IPR029058">
    <property type="entry name" value="AB_hydrolase_fold"/>
</dbReference>
<feature type="domain" description="Peptidase S9A N-terminal" evidence="5">
    <location>
        <begin position="9"/>
        <end position="395"/>
    </location>
</feature>
<evidence type="ECO:0000313" key="7">
    <source>
        <dbReference type="Proteomes" id="UP000198415"/>
    </source>
</evidence>
<evidence type="ECO:0000259" key="4">
    <source>
        <dbReference type="Pfam" id="PF00326"/>
    </source>
</evidence>
<dbReference type="SUPFAM" id="SSF50993">
    <property type="entry name" value="Peptidase/esterase 'gauge' domain"/>
    <property type="match status" value="1"/>
</dbReference>
<dbReference type="AlphaFoldDB" id="A0A238WQG3"/>
<dbReference type="SUPFAM" id="SSF53474">
    <property type="entry name" value="alpha/beta-Hydrolases"/>
    <property type="match status" value="1"/>
</dbReference>
<dbReference type="InterPro" id="IPR001375">
    <property type="entry name" value="Peptidase_S9_cat"/>
</dbReference>
<dbReference type="InterPro" id="IPR023302">
    <property type="entry name" value="Pept_S9A_N"/>
</dbReference>
<dbReference type="Proteomes" id="UP000198415">
    <property type="component" value="Unassembled WGS sequence"/>
</dbReference>
<gene>
    <name evidence="6" type="ORF">SAMN06264365_102799</name>
</gene>
<dbReference type="InterPro" id="IPR051167">
    <property type="entry name" value="Prolyl_oligopep/macrocyclase"/>
</dbReference>
<dbReference type="PANTHER" id="PTHR42881:SF13">
    <property type="entry name" value="PROLYL ENDOPEPTIDASE"/>
    <property type="match status" value="1"/>
</dbReference>
<dbReference type="GO" id="GO:0005829">
    <property type="term" value="C:cytosol"/>
    <property type="evidence" value="ECO:0007669"/>
    <property type="project" value="TreeGrafter"/>
</dbReference>
<dbReference type="Gene3D" id="2.130.10.120">
    <property type="entry name" value="Prolyl oligopeptidase, N-terminal domain"/>
    <property type="match status" value="1"/>
</dbReference>
<organism evidence="6 7">
    <name type="scientific">Actinoplanes regularis</name>
    <dbReference type="NCBI Taxonomy" id="52697"/>
    <lineage>
        <taxon>Bacteria</taxon>
        <taxon>Bacillati</taxon>
        <taxon>Actinomycetota</taxon>
        <taxon>Actinomycetes</taxon>
        <taxon>Micromonosporales</taxon>
        <taxon>Micromonosporaceae</taxon>
        <taxon>Actinoplanes</taxon>
    </lineage>
</organism>
<evidence type="ECO:0000313" key="6">
    <source>
        <dbReference type="EMBL" id="SNR48796.1"/>
    </source>
</evidence>
<feature type="domain" description="Peptidase S9 prolyl oligopeptidase catalytic" evidence="4">
    <location>
        <begin position="471"/>
        <end position="668"/>
    </location>
</feature>
<dbReference type="PANTHER" id="PTHR42881">
    <property type="entry name" value="PROLYL ENDOPEPTIDASE"/>
    <property type="match status" value="1"/>
</dbReference>
<dbReference type="Pfam" id="PF02897">
    <property type="entry name" value="Peptidase_S9_N"/>
    <property type="match status" value="1"/>
</dbReference>
<keyword evidence="3" id="KW-0720">Serine protease</keyword>
<evidence type="ECO:0000256" key="3">
    <source>
        <dbReference type="ARBA" id="ARBA00022825"/>
    </source>
</evidence>
<evidence type="ECO:0000256" key="2">
    <source>
        <dbReference type="ARBA" id="ARBA00022801"/>
    </source>
</evidence>
<dbReference type="Pfam" id="PF00326">
    <property type="entry name" value="Peptidase_S9"/>
    <property type="match status" value="1"/>
</dbReference>
<keyword evidence="1" id="KW-0645">Protease</keyword>
<proteinExistence type="predicted"/>
<dbReference type="Gene3D" id="3.40.50.1820">
    <property type="entry name" value="alpha/beta hydrolase"/>
    <property type="match status" value="1"/>
</dbReference>
<evidence type="ECO:0000259" key="5">
    <source>
        <dbReference type="Pfam" id="PF02897"/>
    </source>
</evidence>
<dbReference type="GO" id="GO:0006508">
    <property type="term" value="P:proteolysis"/>
    <property type="evidence" value="ECO:0007669"/>
    <property type="project" value="UniProtKB-KW"/>
</dbReference>
<keyword evidence="7" id="KW-1185">Reference proteome</keyword>
<dbReference type="RefSeq" id="WP_239138134.1">
    <property type="nucleotide sequence ID" value="NZ_BOMU01000018.1"/>
</dbReference>
<evidence type="ECO:0000256" key="1">
    <source>
        <dbReference type="ARBA" id="ARBA00022670"/>
    </source>
</evidence>
<protein>
    <submittedName>
        <fullName evidence="6">Prolyl oligopeptidase</fullName>
    </submittedName>
</protein>
<name>A0A238WQG3_9ACTN</name>
<accession>A0A238WQG3</accession>
<sequence>MTGEAALDEDEFLWLEELDAPEAVRWVVERNAETLDGLAGPGFARSREAALEVLDSKERIPYPGWRGDGLYYDFWRDADHPRGLWRRTTLEQFRRDRPEWDVLLDVDALNAAEGENWTWSEVTVLRPGYERCLISLSRGGADAVVVREFDLRGRRFVDDGFTLPEAKSRVSWIDVDHLYVATDFGPGSMTSSGYPRIVKRWRRGTPLAAAELVFEGHADDVTLGAHHDPTPGYERDFVTRHLDFYRSEQYLRQATGRLVRIEVPADADCDVHRDWLLIRLRSEWVAGGATYPAGALLAVDFEQFLAGRRDLTVLFRPDGHTSLSSYLWTRDHLLLVTMVDVKTRVEVLTPDTPHWRRRPMPGAVEFDQTWIVETDPDNDDSYLISSEGFLRPATLSLGTVGGEVTVLKREPAFFDTGGMAVRQFFAVSADGTRVPYFVVGATAGGPALLTGYGGFEVALTPGYDGVIGRDWLARGGSYVVANIRGGGEYGPAWHQAALRENRIRAYDDFAAVAADLVTRGITTPERLGIIGASNGGLLMGVMLTRHPELFGAVVAKVPLLDMRRYTKLLAGKSWVAEYGDPDDEADWAYLRGFSPYQNVRAGRSYPPILLITSTRDDRVHPGHARKMAALLRARGHEVSYYENVEGGHGAAADNEQAATVSALALEFLWLRLSSGAR</sequence>
<dbReference type="EMBL" id="FZNR01000002">
    <property type="protein sequence ID" value="SNR48796.1"/>
    <property type="molecule type" value="Genomic_DNA"/>
</dbReference>
<dbReference type="PRINTS" id="PR00862">
    <property type="entry name" value="PROLIGOPTASE"/>
</dbReference>